<sequence length="190" mass="20760" precursor="true">MHLIIKLFLLNILLASNATALDNICLESADVPIGIENFLVCKCDSEGACVEYVDAWKAPLVVGVIMTGSVVSDAASDIIYTGYKFYTEIKDTEGTASTDKESYAASHWSTDQVDFNNVDKAEAISTVKRSKDRIEGAISDGGNLTNSMEKTPLSIANNDMSAGIRQLNFLVNKTKKLRRLRGGIIFDFNH</sequence>
<accession>A0A3G3IN58</accession>
<protein>
    <submittedName>
        <fullName evidence="2">Uncharacterized protein</fullName>
    </submittedName>
</protein>
<dbReference type="AlphaFoldDB" id="A0A3G3IN58"/>
<dbReference type="EMBL" id="CAESAQ020000090">
    <property type="protein sequence ID" value="CAB5505640.1"/>
    <property type="molecule type" value="Genomic_DNA"/>
</dbReference>
<dbReference type="KEGG" id="bthg:MS2017_1541"/>
<organism evidence="2 4">
    <name type="scientific">Bathymodiolus thermophilus thioautotrophic gill symbiont</name>
    <dbReference type="NCBI Taxonomy" id="2360"/>
    <lineage>
        <taxon>Bacteria</taxon>
        <taxon>Pseudomonadati</taxon>
        <taxon>Pseudomonadota</taxon>
        <taxon>Gammaproteobacteria</taxon>
        <taxon>sulfur-oxidizing symbionts</taxon>
    </lineage>
</organism>
<gene>
    <name evidence="2" type="ORF">MS2017_1541</name>
    <name evidence="3" type="ORF">THERMOS_2164</name>
</gene>
<keyword evidence="5" id="KW-1185">Reference proteome</keyword>
<reference evidence="3 5" key="2">
    <citation type="submission" date="2020-05" db="EMBL/GenBank/DDBJ databases">
        <authorList>
            <person name="Petersen J."/>
            <person name="Sayavedra L."/>
        </authorList>
    </citation>
    <scope>NUCLEOTIDE SEQUENCE [LARGE SCALE GENOMIC DNA]</scope>
    <source>
        <strain evidence="3">B thermophilus SOXS</strain>
    </source>
</reference>
<evidence type="ECO:0000313" key="4">
    <source>
        <dbReference type="Proteomes" id="UP000278334"/>
    </source>
</evidence>
<dbReference type="EMBL" id="CP024634">
    <property type="protein sequence ID" value="AYQ57225.1"/>
    <property type="molecule type" value="Genomic_DNA"/>
</dbReference>
<dbReference type="RefSeq" id="WP_122951824.1">
    <property type="nucleotide sequence ID" value="NZ_CAESAQ020000090.1"/>
</dbReference>
<evidence type="ECO:0000313" key="3">
    <source>
        <dbReference type="EMBL" id="CAB5505640.1"/>
    </source>
</evidence>
<feature type="signal peptide" evidence="1">
    <location>
        <begin position="1"/>
        <end position="20"/>
    </location>
</feature>
<evidence type="ECO:0000313" key="2">
    <source>
        <dbReference type="EMBL" id="AYQ57225.1"/>
    </source>
</evidence>
<keyword evidence="1" id="KW-0732">Signal</keyword>
<reference evidence="2 4" key="1">
    <citation type="submission" date="2017-11" db="EMBL/GenBank/DDBJ databases">
        <title>Genome sequence of the bacterial symbiont EPR9N from a vent mussel Bathymodiolus thermophilus.</title>
        <authorList>
            <person name="Won Y.-J."/>
        </authorList>
    </citation>
    <scope>NUCLEOTIDE SEQUENCE [LARGE SCALE GENOMIC DNA]</scope>
    <source>
        <strain evidence="2 4">EPR9N</strain>
    </source>
</reference>
<dbReference type="Proteomes" id="UP000278334">
    <property type="component" value="Chromosome"/>
</dbReference>
<proteinExistence type="predicted"/>
<evidence type="ECO:0000313" key="5">
    <source>
        <dbReference type="Proteomes" id="UP000643672"/>
    </source>
</evidence>
<name>A0A3G3IN58_9GAMM</name>
<dbReference type="Proteomes" id="UP000643672">
    <property type="component" value="Unassembled WGS sequence"/>
</dbReference>
<feature type="chain" id="PRO_5044593483" evidence="1">
    <location>
        <begin position="21"/>
        <end position="190"/>
    </location>
</feature>
<evidence type="ECO:0000256" key="1">
    <source>
        <dbReference type="SAM" id="SignalP"/>
    </source>
</evidence>